<organism evidence="7 8">
    <name type="scientific">Rhododendron williamsianum</name>
    <dbReference type="NCBI Taxonomy" id="262921"/>
    <lineage>
        <taxon>Eukaryota</taxon>
        <taxon>Viridiplantae</taxon>
        <taxon>Streptophyta</taxon>
        <taxon>Embryophyta</taxon>
        <taxon>Tracheophyta</taxon>
        <taxon>Spermatophyta</taxon>
        <taxon>Magnoliopsida</taxon>
        <taxon>eudicotyledons</taxon>
        <taxon>Gunneridae</taxon>
        <taxon>Pentapetalae</taxon>
        <taxon>asterids</taxon>
        <taxon>Ericales</taxon>
        <taxon>Ericaceae</taxon>
        <taxon>Ericoideae</taxon>
        <taxon>Rhodoreae</taxon>
        <taxon>Rhododendron</taxon>
    </lineage>
</organism>
<evidence type="ECO:0000256" key="4">
    <source>
        <dbReference type="ARBA" id="ARBA00023002"/>
    </source>
</evidence>
<dbReference type="InterPro" id="IPR052152">
    <property type="entry name" value="LPR1/LPR2"/>
</dbReference>
<dbReference type="GO" id="GO:0016491">
    <property type="term" value="F:oxidoreductase activity"/>
    <property type="evidence" value="ECO:0007669"/>
    <property type="project" value="UniProtKB-KW"/>
</dbReference>
<reference evidence="7 8" key="1">
    <citation type="journal article" date="2019" name="Genome Biol. Evol.">
        <title>The Rhododendron genome and chromosomal organization provide insight into shared whole-genome duplications across the heath family (Ericaceae).</title>
        <authorList>
            <person name="Soza V.L."/>
            <person name="Lindsley D."/>
            <person name="Waalkes A."/>
            <person name="Ramage E."/>
            <person name="Patwardhan R.P."/>
            <person name="Burton J.N."/>
            <person name="Adey A."/>
            <person name="Kumar A."/>
            <person name="Qiu R."/>
            <person name="Shendure J."/>
            <person name="Hall B."/>
        </authorList>
    </citation>
    <scope>NUCLEOTIDE SEQUENCE [LARGE SCALE GENOMIC DNA]</scope>
    <source>
        <strain evidence="7">RSF 1966-606</strain>
    </source>
</reference>
<evidence type="ECO:0000313" key="7">
    <source>
        <dbReference type="EMBL" id="KAE9450962.1"/>
    </source>
</evidence>
<evidence type="ECO:0000313" key="8">
    <source>
        <dbReference type="Proteomes" id="UP000428333"/>
    </source>
</evidence>
<proteinExistence type="predicted"/>
<protein>
    <submittedName>
        <fullName evidence="7">Uncharacterized protein</fullName>
    </submittedName>
</protein>
<keyword evidence="6" id="KW-0325">Glycoprotein</keyword>
<keyword evidence="2" id="KW-0479">Metal-binding</keyword>
<dbReference type="GO" id="GO:0016036">
    <property type="term" value="P:cellular response to phosphate starvation"/>
    <property type="evidence" value="ECO:0007669"/>
    <property type="project" value="InterPro"/>
</dbReference>
<dbReference type="Proteomes" id="UP000428333">
    <property type="component" value="Linkage Group LG10"/>
</dbReference>
<dbReference type="OrthoDB" id="262547at2759"/>
<keyword evidence="8" id="KW-1185">Reference proteome</keyword>
<dbReference type="GO" id="GO:0046872">
    <property type="term" value="F:metal ion binding"/>
    <property type="evidence" value="ECO:0007669"/>
    <property type="project" value="UniProtKB-KW"/>
</dbReference>
<dbReference type="PANTHER" id="PTHR48461">
    <property type="entry name" value="MULTICOPPER OXIDASE LPR1-LIKE"/>
    <property type="match status" value="1"/>
</dbReference>
<dbReference type="EMBL" id="QEFC01002734">
    <property type="protein sequence ID" value="KAE9450962.1"/>
    <property type="molecule type" value="Genomic_DNA"/>
</dbReference>
<keyword evidence="4" id="KW-0560">Oxidoreductase</keyword>
<evidence type="ECO:0000256" key="5">
    <source>
        <dbReference type="ARBA" id="ARBA00023008"/>
    </source>
</evidence>
<comment type="caution">
    <text evidence="7">The sequence shown here is derived from an EMBL/GenBank/DDBJ whole genome shotgun (WGS) entry which is preliminary data.</text>
</comment>
<keyword evidence="5" id="KW-0186">Copper</keyword>
<keyword evidence="3" id="KW-0732">Signal</keyword>
<evidence type="ECO:0000256" key="3">
    <source>
        <dbReference type="ARBA" id="ARBA00022729"/>
    </source>
</evidence>
<sequence>MKFLVKQQHEVDSGRVPEELIKYPSADLSGASETRYIAMYEYTSDIDEPTHLYLNGKSYEKPVTETPKVGTTETELVDLDEFKECMTKMNDAIKCQISKYARGKRMSVPAHEKGWKNVYKMTPGFVTKILLRCSKGHGFNFYEEEVQSLIDRLDKDG</sequence>
<evidence type="ECO:0000256" key="1">
    <source>
        <dbReference type="ARBA" id="ARBA00001935"/>
    </source>
</evidence>
<evidence type="ECO:0000256" key="2">
    <source>
        <dbReference type="ARBA" id="ARBA00022723"/>
    </source>
</evidence>
<name>A0A6A4L0D2_9ERIC</name>
<evidence type="ECO:0000256" key="6">
    <source>
        <dbReference type="ARBA" id="ARBA00023180"/>
    </source>
</evidence>
<accession>A0A6A4L0D2</accession>
<dbReference type="AlphaFoldDB" id="A0A6A4L0D2"/>
<gene>
    <name evidence="7" type="ORF">C3L33_17150</name>
</gene>
<comment type="cofactor">
    <cofactor evidence="1">
        <name>Cu cation</name>
        <dbReference type="ChEBI" id="CHEBI:23378"/>
    </cofactor>
</comment>
<dbReference type="PANTHER" id="PTHR48461:SF1">
    <property type="entry name" value="MULTICOPPER OXIDASE LPR1-LIKE"/>
    <property type="match status" value="1"/>
</dbReference>
<feature type="non-terminal residue" evidence="7">
    <location>
        <position position="1"/>
    </location>
</feature>